<gene>
    <name evidence="1" type="ORF">ASESINO_160</name>
</gene>
<dbReference type="Pfam" id="PF25613">
    <property type="entry name" value="DUF7941"/>
    <property type="match status" value="1"/>
</dbReference>
<accession>A0A1B2IA73</accession>
<name>A0A1B2IA73_9CAUD</name>
<reference evidence="1" key="1">
    <citation type="submission" date="2016-06" db="EMBL/GenBank/DDBJ databases">
        <authorList>
            <person name="Berg J.A."/>
            <person name="Hyde J.R."/>
            <person name="Breakwell D.P."/>
            <person name="Hope S."/>
            <person name="Grose J.H."/>
        </authorList>
    </citation>
    <scope>NUCLEOTIDE SEQUENCE [LARGE SCALE GENOMIC DNA]</scope>
</reference>
<organism evidence="1 2">
    <name type="scientific">Erwinia phage vB_EamM_Asesino</name>
    <dbReference type="NCBI Taxonomy" id="1883370"/>
    <lineage>
        <taxon>Viruses</taxon>
        <taxon>Duplodnaviria</taxon>
        <taxon>Heunggongvirae</taxon>
        <taxon>Uroviricota</taxon>
        <taxon>Caudoviricetes</taxon>
        <taxon>Chimalliviridae</taxon>
        <taxon>Erskinevirus</taxon>
        <taxon>Erskinevirus asesino</taxon>
    </lineage>
</organism>
<dbReference type="Proteomes" id="UP000202181">
    <property type="component" value="Segment"/>
</dbReference>
<dbReference type="KEGG" id="vg:29057110"/>
<protein>
    <submittedName>
        <fullName evidence="1">Virion structural protein</fullName>
    </submittedName>
</protein>
<proteinExistence type="predicted"/>
<keyword evidence="2" id="KW-1185">Reference proteome</keyword>
<dbReference type="GeneID" id="29057110"/>
<sequence length="295" mass="31669">MAIYQPSKDVILAAINAQNSISVKQTDIVYSAPKDIRGTDKGNTTKKNTQVKVTADGVAGSTWSGKKNVFYDRLQIQDLVTLIGDTLYIGPSNTSLQAAIPALNLRYGFVFETADLLEAEIVWNDDKTAGTVKVTANPTSLGWIGEYNFKVAKGDESLPSKVTTSTLSGLKYPNGQMGSETVSATIAQVYSYPYDFTQYHDLFKSFVPGVLTGDNLANFVNAMNAITGGSWVTTNNATWGLSGAEVISIGANDPVAMPTNAKYSFVLAVKMPASNTAVVGTMYLQFNKPEDPNEV</sequence>
<evidence type="ECO:0000313" key="2">
    <source>
        <dbReference type="Proteomes" id="UP000202181"/>
    </source>
</evidence>
<dbReference type="InterPro" id="IPR057701">
    <property type="entry name" value="DUF7941"/>
</dbReference>
<dbReference type="EMBL" id="KX397364">
    <property type="protein sequence ID" value="ANZ48173.1"/>
    <property type="molecule type" value="Genomic_DNA"/>
</dbReference>
<dbReference type="RefSeq" id="YP_009290778.1">
    <property type="nucleotide sequence ID" value="NC_031107.2"/>
</dbReference>
<dbReference type="OrthoDB" id="6343at10239"/>
<evidence type="ECO:0000313" key="1">
    <source>
        <dbReference type="EMBL" id="ANZ48173.1"/>
    </source>
</evidence>